<proteinExistence type="predicted"/>
<sequence length="369" mass="40604">MSEIIFPGVPIREDCASCPETGPRCPLHQNMYLRALERQSEAGAAKQSQQAQPDDRSGHQVTKQPNMSKEAVKAMNRTKNEESQMINALRRMNFDGTTKKARLSRQQLRDQKKDKAAPTPPDPVKVAKRQEKAARRAADPERVARLEAHRQNGAVRKARIKAKHSRNIVQHGNQGKNSSHSAIAEELVAAPQLDDMDDKVISTGPASRARGQNASREVHKKLENLATVHSMTVEAGSDDFLARADSLIDQVLASMQSALSTADRKSLEEALSLVRTTQLLSSKDYRPAPRDNEQDRSDQFVHGHMSEHHAVYKREDTTDNVPMKLQFADASDSLDSNGDGAFHGLLKGGARGPSGFSHSSGAERDAMVE</sequence>
<dbReference type="InParanoid" id="A0A074YIB6"/>
<feature type="compositionally biased region" description="Basic and acidic residues" evidence="1">
    <location>
        <begin position="128"/>
        <end position="142"/>
    </location>
</feature>
<organism evidence="2 3">
    <name type="scientific">Aureobasidium subglaciale (strain EXF-2481)</name>
    <name type="common">Aureobasidium pullulans var. subglaciale</name>
    <dbReference type="NCBI Taxonomy" id="1043005"/>
    <lineage>
        <taxon>Eukaryota</taxon>
        <taxon>Fungi</taxon>
        <taxon>Dikarya</taxon>
        <taxon>Ascomycota</taxon>
        <taxon>Pezizomycotina</taxon>
        <taxon>Dothideomycetes</taxon>
        <taxon>Dothideomycetidae</taxon>
        <taxon>Dothideales</taxon>
        <taxon>Saccotheciaceae</taxon>
        <taxon>Aureobasidium</taxon>
    </lineage>
</organism>
<dbReference type="Proteomes" id="UP000030641">
    <property type="component" value="Unassembled WGS sequence"/>
</dbReference>
<reference evidence="2 3" key="1">
    <citation type="journal article" date="2014" name="BMC Genomics">
        <title>Genome sequencing of four Aureobasidium pullulans varieties: biotechnological potential, stress tolerance, and description of new species.</title>
        <authorList>
            <person name="Gostin Ar C."/>
            <person name="Ohm R.A."/>
            <person name="Kogej T."/>
            <person name="Sonjak S."/>
            <person name="Turk M."/>
            <person name="Zajc J."/>
            <person name="Zalar P."/>
            <person name="Grube M."/>
            <person name="Sun H."/>
            <person name="Han J."/>
            <person name="Sharma A."/>
            <person name="Chiniquy J."/>
            <person name="Ngan C.Y."/>
            <person name="Lipzen A."/>
            <person name="Barry K."/>
            <person name="Grigoriev I.V."/>
            <person name="Gunde-Cimerman N."/>
        </authorList>
    </citation>
    <scope>NUCLEOTIDE SEQUENCE [LARGE SCALE GENOMIC DNA]</scope>
    <source>
        <strain evidence="2 3">EXF-2481</strain>
    </source>
</reference>
<name>A0A074YIB6_AURSE</name>
<dbReference type="OrthoDB" id="3874343at2759"/>
<evidence type="ECO:0000313" key="3">
    <source>
        <dbReference type="Proteomes" id="UP000030641"/>
    </source>
</evidence>
<gene>
    <name evidence="2" type="ORF">AUEXF2481DRAFT_81125</name>
</gene>
<feature type="region of interest" description="Disordered" evidence="1">
    <location>
        <begin position="330"/>
        <end position="369"/>
    </location>
</feature>
<feature type="region of interest" description="Disordered" evidence="1">
    <location>
        <begin position="36"/>
        <end position="142"/>
    </location>
</feature>
<dbReference type="AlphaFoldDB" id="A0A074YIB6"/>
<dbReference type="GeneID" id="25371625"/>
<dbReference type="EMBL" id="KL584764">
    <property type="protein sequence ID" value="KEQ93832.1"/>
    <property type="molecule type" value="Genomic_DNA"/>
</dbReference>
<keyword evidence="3" id="KW-1185">Reference proteome</keyword>
<dbReference type="RefSeq" id="XP_013342383.1">
    <property type="nucleotide sequence ID" value="XM_013486929.1"/>
</dbReference>
<feature type="compositionally biased region" description="Basic and acidic residues" evidence="1">
    <location>
        <begin position="107"/>
        <end position="116"/>
    </location>
</feature>
<evidence type="ECO:0000313" key="2">
    <source>
        <dbReference type="EMBL" id="KEQ93832.1"/>
    </source>
</evidence>
<protein>
    <submittedName>
        <fullName evidence="2">Uncharacterized protein</fullName>
    </submittedName>
</protein>
<evidence type="ECO:0000256" key="1">
    <source>
        <dbReference type="SAM" id="MobiDB-lite"/>
    </source>
</evidence>
<dbReference type="HOGENOM" id="CLU_826343_0_0_1"/>
<accession>A0A074YIB6</accession>